<dbReference type="Proteomes" id="UP000593765">
    <property type="component" value="Chromosome"/>
</dbReference>
<name>A0A7M2WZR2_9BACT</name>
<dbReference type="Pfam" id="PF07963">
    <property type="entry name" value="N_methyl"/>
    <property type="match status" value="1"/>
</dbReference>
<dbReference type="EMBL" id="CP063458">
    <property type="protein sequence ID" value="QOV90976.1"/>
    <property type="molecule type" value="Genomic_DNA"/>
</dbReference>
<gene>
    <name evidence="1" type="ORF">IPV69_06340</name>
</gene>
<evidence type="ECO:0000313" key="1">
    <source>
        <dbReference type="EMBL" id="QOV90976.1"/>
    </source>
</evidence>
<proteinExistence type="predicted"/>
<protein>
    <submittedName>
        <fullName evidence="1">Prepilin-type N-terminal cleavage/methylation domain-containing protein</fullName>
    </submittedName>
</protein>
<organism evidence="1 2">
    <name type="scientific">Humisphaera borealis</name>
    <dbReference type="NCBI Taxonomy" id="2807512"/>
    <lineage>
        <taxon>Bacteria</taxon>
        <taxon>Pseudomonadati</taxon>
        <taxon>Planctomycetota</taxon>
        <taxon>Phycisphaerae</taxon>
        <taxon>Tepidisphaerales</taxon>
        <taxon>Tepidisphaeraceae</taxon>
        <taxon>Humisphaera</taxon>
    </lineage>
</organism>
<dbReference type="NCBIfam" id="TIGR02532">
    <property type="entry name" value="IV_pilin_GFxxxE"/>
    <property type="match status" value="1"/>
</dbReference>
<dbReference type="KEGG" id="hbs:IPV69_06340"/>
<dbReference type="InterPro" id="IPR012902">
    <property type="entry name" value="N_methyl_site"/>
</dbReference>
<sequence length="188" mass="20535">MTRSRESIRCHTRRPAFTLIEVVVATVLSTVLLAALLAASASISRDRQRLAKLTASPSPADAQALVQLLRQDLTNARSLTTADNGQVVTMVGHGGLHKSTRAPAGRLSEITYRIRADRQASSGRTCLIREQRDLDDPARPPAWSELVAVGVTQLDVIAASPEVGVMPRQVRVRIVFPARVVEETLWLR</sequence>
<keyword evidence="2" id="KW-1185">Reference proteome</keyword>
<reference evidence="1 2" key="1">
    <citation type="submission" date="2020-10" db="EMBL/GenBank/DDBJ databases">
        <title>Wide distribution of Phycisphaera-like planctomycetes from WD2101 soil group in peatlands and genome analysis of the first cultivated representative.</title>
        <authorList>
            <person name="Dedysh S.N."/>
            <person name="Beletsky A.V."/>
            <person name="Ivanova A."/>
            <person name="Kulichevskaya I.S."/>
            <person name="Suzina N.E."/>
            <person name="Philippov D.A."/>
            <person name="Rakitin A.L."/>
            <person name="Mardanov A.V."/>
            <person name="Ravin N.V."/>
        </authorList>
    </citation>
    <scope>NUCLEOTIDE SEQUENCE [LARGE SCALE GENOMIC DNA]</scope>
    <source>
        <strain evidence="1 2">M1803</strain>
    </source>
</reference>
<accession>A0A7M2WZR2</accession>
<evidence type="ECO:0000313" key="2">
    <source>
        <dbReference type="Proteomes" id="UP000593765"/>
    </source>
</evidence>
<dbReference type="RefSeq" id="WP_206294082.1">
    <property type="nucleotide sequence ID" value="NZ_CP063458.1"/>
</dbReference>
<dbReference type="AlphaFoldDB" id="A0A7M2WZR2"/>